<dbReference type="InterPro" id="IPR014756">
    <property type="entry name" value="Ig_E-set"/>
</dbReference>
<keyword evidence="6" id="KW-0472">Membrane</keyword>
<dbReference type="SUPFAM" id="SSF81296">
    <property type="entry name" value="E set domains"/>
    <property type="match status" value="1"/>
</dbReference>
<feature type="signal peptide" evidence="7">
    <location>
        <begin position="1"/>
        <end position="26"/>
    </location>
</feature>
<evidence type="ECO:0000256" key="5">
    <source>
        <dbReference type="SAM" id="MobiDB-lite"/>
    </source>
</evidence>
<dbReference type="Gene3D" id="2.60.40.1220">
    <property type="match status" value="1"/>
</dbReference>
<dbReference type="PANTHER" id="PTHR34820">
    <property type="entry name" value="INNER MEMBRANE PROTEIN YEBZ"/>
    <property type="match status" value="1"/>
</dbReference>
<evidence type="ECO:0000256" key="2">
    <source>
        <dbReference type="ARBA" id="ARBA00022723"/>
    </source>
</evidence>
<dbReference type="EMBL" id="JBHLZU010000018">
    <property type="protein sequence ID" value="MFB9906553.1"/>
    <property type="molecule type" value="Genomic_DNA"/>
</dbReference>
<reference evidence="9 10" key="1">
    <citation type="submission" date="2024-09" db="EMBL/GenBank/DDBJ databases">
        <authorList>
            <person name="Sun Q."/>
            <person name="Mori K."/>
        </authorList>
    </citation>
    <scope>NUCLEOTIDE SEQUENCE [LARGE SCALE GENOMIC DNA]</scope>
    <source>
        <strain evidence="9 10">TBRC 7907</strain>
    </source>
</reference>
<evidence type="ECO:0000256" key="6">
    <source>
        <dbReference type="SAM" id="Phobius"/>
    </source>
</evidence>
<evidence type="ECO:0000256" key="4">
    <source>
        <dbReference type="ARBA" id="ARBA00023008"/>
    </source>
</evidence>
<sequence length="189" mass="19346">MRLARTLGVLLVSGLALVAGAGPALAHNILVDSSPKKDAQVETSPTELKLIFDQQVQAAESVNTVTLTGPGGTRWQTGTPTVENTTVTVPSGPLGPAGEYTIAFRILSADGHPVGDKLSFRLTKEGPGKPVSSSAEPSSASTTATQASGREAPQDDGVPVWPWFVGAAVLLAGGVVVALRLGRSPDSRN</sequence>
<evidence type="ECO:0000313" key="10">
    <source>
        <dbReference type="Proteomes" id="UP001589693"/>
    </source>
</evidence>
<keyword evidence="6" id="KW-0812">Transmembrane</keyword>
<keyword evidence="6" id="KW-1133">Transmembrane helix</keyword>
<comment type="caution">
    <text evidence="9">The sequence shown here is derived from an EMBL/GenBank/DDBJ whole genome shotgun (WGS) entry which is preliminary data.</text>
</comment>
<dbReference type="InterPro" id="IPR014755">
    <property type="entry name" value="Cu-Rt/internalin_Ig-like"/>
</dbReference>
<keyword evidence="2" id="KW-0479">Metal-binding</keyword>
<comment type="subcellular location">
    <subcellularLocation>
        <location evidence="1">Cell envelope</location>
    </subcellularLocation>
</comment>
<feature type="domain" description="CopC" evidence="8">
    <location>
        <begin position="27"/>
        <end position="121"/>
    </location>
</feature>
<evidence type="ECO:0000256" key="1">
    <source>
        <dbReference type="ARBA" id="ARBA00004196"/>
    </source>
</evidence>
<gene>
    <name evidence="9" type="ORF">ACFFQA_21680</name>
</gene>
<keyword evidence="3 7" id="KW-0732">Signal</keyword>
<protein>
    <submittedName>
        <fullName evidence="9">Copper resistance protein CopC</fullName>
    </submittedName>
</protein>
<dbReference type="InterPro" id="IPR032694">
    <property type="entry name" value="CopC/D"/>
</dbReference>
<dbReference type="Pfam" id="PF04234">
    <property type="entry name" value="CopC"/>
    <property type="match status" value="1"/>
</dbReference>
<organism evidence="9 10">
    <name type="scientific">Allokutzneria oryzae</name>
    <dbReference type="NCBI Taxonomy" id="1378989"/>
    <lineage>
        <taxon>Bacteria</taxon>
        <taxon>Bacillati</taxon>
        <taxon>Actinomycetota</taxon>
        <taxon>Actinomycetes</taxon>
        <taxon>Pseudonocardiales</taxon>
        <taxon>Pseudonocardiaceae</taxon>
        <taxon>Allokutzneria</taxon>
    </lineage>
</organism>
<evidence type="ECO:0000313" key="9">
    <source>
        <dbReference type="EMBL" id="MFB9906553.1"/>
    </source>
</evidence>
<evidence type="ECO:0000256" key="3">
    <source>
        <dbReference type="ARBA" id="ARBA00022729"/>
    </source>
</evidence>
<feature type="compositionally biased region" description="Basic and acidic residues" evidence="5">
    <location>
        <begin position="118"/>
        <end position="127"/>
    </location>
</feature>
<feature type="compositionally biased region" description="Low complexity" evidence="5">
    <location>
        <begin position="132"/>
        <end position="148"/>
    </location>
</feature>
<dbReference type="RefSeq" id="WP_377855054.1">
    <property type="nucleotide sequence ID" value="NZ_JBHLZU010000018.1"/>
</dbReference>
<dbReference type="Proteomes" id="UP001589693">
    <property type="component" value="Unassembled WGS sequence"/>
</dbReference>
<keyword evidence="4" id="KW-0186">Copper</keyword>
<name>A0ABV6A285_9PSEU</name>
<evidence type="ECO:0000256" key="7">
    <source>
        <dbReference type="SAM" id="SignalP"/>
    </source>
</evidence>
<dbReference type="PANTHER" id="PTHR34820:SF4">
    <property type="entry name" value="INNER MEMBRANE PROTEIN YEBZ"/>
    <property type="match status" value="1"/>
</dbReference>
<feature type="region of interest" description="Disordered" evidence="5">
    <location>
        <begin position="118"/>
        <end position="157"/>
    </location>
</feature>
<feature type="chain" id="PRO_5047066373" evidence="7">
    <location>
        <begin position="27"/>
        <end position="189"/>
    </location>
</feature>
<keyword evidence="10" id="KW-1185">Reference proteome</keyword>
<feature type="transmembrane region" description="Helical" evidence="6">
    <location>
        <begin position="160"/>
        <end position="181"/>
    </location>
</feature>
<proteinExistence type="predicted"/>
<evidence type="ECO:0000259" key="8">
    <source>
        <dbReference type="Pfam" id="PF04234"/>
    </source>
</evidence>
<accession>A0ABV6A285</accession>
<dbReference type="InterPro" id="IPR007348">
    <property type="entry name" value="CopC_dom"/>
</dbReference>